<reference evidence="3" key="1">
    <citation type="submission" date="2017-02" db="UniProtKB">
        <authorList>
            <consortium name="WormBaseParasite"/>
        </authorList>
    </citation>
    <scope>IDENTIFICATION</scope>
</reference>
<organism evidence="3">
    <name type="scientific">Mesocestoides corti</name>
    <name type="common">Flatworm</name>
    <dbReference type="NCBI Taxonomy" id="53468"/>
    <lineage>
        <taxon>Eukaryota</taxon>
        <taxon>Metazoa</taxon>
        <taxon>Spiralia</taxon>
        <taxon>Lophotrochozoa</taxon>
        <taxon>Platyhelminthes</taxon>
        <taxon>Cestoda</taxon>
        <taxon>Eucestoda</taxon>
        <taxon>Cyclophyllidea</taxon>
        <taxon>Mesocestoididae</taxon>
        <taxon>Mesocestoides</taxon>
    </lineage>
</organism>
<proteinExistence type="predicted"/>
<evidence type="ECO:0000313" key="2">
    <source>
        <dbReference type="Proteomes" id="UP000267029"/>
    </source>
</evidence>
<dbReference type="WBParaSite" id="MCOS_0000319101-mRNA-1">
    <property type="protein sequence ID" value="MCOS_0000319101-mRNA-1"/>
    <property type="gene ID" value="MCOS_0000319101"/>
</dbReference>
<accession>A0A0R3U8I5</accession>
<dbReference type="AlphaFoldDB" id="A0A0R3U8I5"/>
<dbReference type="OrthoDB" id="10257314at2759"/>
<sequence>MKPTQILRKMSQLSSDEPLRGEFWKGFFLKPLPSNIQPILASMFESSTREQLVDTADLILEATKSAHISQIGPSLQRQSNALLPADACQEPVSLEIRLATIEAAIDASTINGSRGGRYNTPFRQNIVMEWSNSTSADEMRSFLGLSGYYSVQSDRI</sequence>
<reference evidence="1 2" key="2">
    <citation type="submission" date="2018-10" db="EMBL/GenBank/DDBJ databases">
        <authorList>
            <consortium name="Pathogen Informatics"/>
        </authorList>
    </citation>
    <scope>NUCLEOTIDE SEQUENCE [LARGE SCALE GENOMIC DNA]</scope>
</reference>
<name>A0A0R3U8I5_MESCO</name>
<dbReference type="EMBL" id="UXSR01000663">
    <property type="protein sequence ID" value="VDD77189.1"/>
    <property type="molecule type" value="Genomic_DNA"/>
</dbReference>
<evidence type="ECO:0000313" key="1">
    <source>
        <dbReference type="EMBL" id="VDD77189.1"/>
    </source>
</evidence>
<gene>
    <name evidence="1" type="ORF">MCOS_LOCUS3192</name>
</gene>
<keyword evidence="2" id="KW-1185">Reference proteome</keyword>
<evidence type="ECO:0000313" key="3">
    <source>
        <dbReference type="WBParaSite" id="MCOS_0000319101-mRNA-1"/>
    </source>
</evidence>
<dbReference type="Proteomes" id="UP000267029">
    <property type="component" value="Unassembled WGS sequence"/>
</dbReference>
<protein>
    <submittedName>
        <fullName evidence="3">Rab3 GTPase-activating protein catalytic subunit</fullName>
    </submittedName>
</protein>